<accession>A0A917YUQ1</accession>
<evidence type="ECO:0000313" key="2">
    <source>
        <dbReference type="Proteomes" id="UP000646523"/>
    </source>
</evidence>
<organism evidence="1 2">
    <name type="scientific">Nonomuraea cavernae</name>
    <dbReference type="NCBI Taxonomy" id="2045107"/>
    <lineage>
        <taxon>Bacteria</taxon>
        <taxon>Bacillati</taxon>
        <taxon>Actinomycetota</taxon>
        <taxon>Actinomycetes</taxon>
        <taxon>Streptosporangiales</taxon>
        <taxon>Streptosporangiaceae</taxon>
        <taxon>Nonomuraea</taxon>
    </lineage>
</organism>
<name>A0A917YUQ1_9ACTN</name>
<evidence type="ECO:0000313" key="1">
    <source>
        <dbReference type="EMBL" id="GGO67192.1"/>
    </source>
</evidence>
<keyword evidence="2" id="KW-1185">Reference proteome</keyword>
<reference evidence="1" key="2">
    <citation type="submission" date="2020-09" db="EMBL/GenBank/DDBJ databases">
        <authorList>
            <person name="Sun Q."/>
            <person name="Zhou Y."/>
        </authorList>
    </citation>
    <scope>NUCLEOTIDE SEQUENCE</scope>
    <source>
        <strain evidence="1">CGMCC 4.7368</strain>
    </source>
</reference>
<comment type="caution">
    <text evidence="1">The sequence shown here is derived from an EMBL/GenBank/DDBJ whole genome shotgun (WGS) entry which is preliminary data.</text>
</comment>
<dbReference type="Proteomes" id="UP000646523">
    <property type="component" value="Unassembled WGS sequence"/>
</dbReference>
<dbReference type="EMBL" id="BMNH01000005">
    <property type="protein sequence ID" value="GGO67192.1"/>
    <property type="molecule type" value="Genomic_DNA"/>
</dbReference>
<reference evidence="1" key="1">
    <citation type="journal article" date="2014" name="Int. J. Syst. Evol. Microbiol.">
        <title>Complete genome sequence of Corynebacterium casei LMG S-19264T (=DSM 44701T), isolated from a smear-ripened cheese.</title>
        <authorList>
            <consortium name="US DOE Joint Genome Institute (JGI-PGF)"/>
            <person name="Walter F."/>
            <person name="Albersmeier A."/>
            <person name="Kalinowski J."/>
            <person name="Ruckert C."/>
        </authorList>
    </citation>
    <scope>NUCLEOTIDE SEQUENCE</scope>
    <source>
        <strain evidence="1">CGMCC 4.7368</strain>
    </source>
</reference>
<gene>
    <name evidence="1" type="ORF">GCM10012289_23030</name>
</gene>
<sequence length="70" mass="7651">MSRPLPRPCLTGVPRPAGLLGSISDLDEGFLGTWTDKSGTEQRKRFTTKEETIFYLAQPAGEGLRLSPTT</sequence>
<dbReference type="AlphaFoldDB" id="A0A917YUQ1"/>
<dbReference type="RefSeq" id="WP_189124032.1">
    <property type="nucleotide sequence ID" value="NZ_BMNH01000005.1"/>
</dbReference>
<proteinExistence type="predicted"/>
<protein>
    <submittedName>
        <fullName evidence="1">Uncharacterized protein</fullName>
    </submittedName>
</protein>